<protein>
    <recommendedName>
        <fullName evidence="3">Limonene hydroxylase</fullName>
    </recommendedName>
</protein>
<sequence>MVIFFNKAMRAPWEGETSIYAYIQKQIKDEGRLINTSLPDDEEYWAGSKMRWVAGGMDGAMGHHAARGNLTDELRELVHQLAKQSRKPRRSLRKAIYRKLIKADIGGKIDAVLEELRKHPGVNPEHVFSEGKWLAENGAHRNVVKFGIALLGLFQNEHVKELLLTLGKHEEFTLYATVAIQNGMEDENNVLFELVKDVNGWGKIHIVERLEPSTPEIKQWLLRKGCQNSVMNEYLACICARNGELHAALSSEQVDSELYEGATDIIQALLNGGPAEDIDDYEHAPQVISNYLRLSYTMCNALKPLSVILEIRDLLSHTDEMWEKRMSLGWTEELRMEILAASQRIITLSKWESLVIDAVNSTDRVDRYYGVVCAKKLGIDSWDALYTQLLTNPLQESFYYDLMKTDDLQRIEKLVQLAEDHLPLQEIATGPKDEMGLGQEYVPHRCLLGILQRLDEYEGMGKRLLAVGLNSPVTSNRNMALKALEAWEASSWGNELVIALNKLAEIEPNESVRERVLRLKEVKYSLFTLEE</sequence>
<accession>A0ABQ1F217</accession>
<dbReference type="Proteomes" id="UP000615455">
    <property type="component" value="Unassembled WGS sequence"/>
</dbReference>
<evidence type="ECO:0008006" key="3">
    <source>
        <dbReference type="Google" id="ProtNLM"/>
    </source>
</evidence>
<evidence type="ECO:0000313" key="2">
    <source>
        <dbReference type="Proteomes" id="UP000615455"/>
    </source>
</evidence>
<comment type="caution">
    <text evidence="1">The sequence shown here is derived from an EMBL/GenBank/DDBJ whole genome shotgun (WGS) entry which is preliminary data.</text>
</comment>
<evidence type="ECO:0000313" key="1">
    <source>
        <dbReference type="EMBL" id="GFZ96400.1"/>
    </source>
</evidence>
<keyword evidence="2" id="KW-1185">Reference proteome</keyword>
<dbReference type="EMBL" id="BMHE01000031">
    <property type="protein sequence ID" value="GFZ96400.1"/>
    <property type="molecule type" value="Genomic_DNA"/>
</dbReference>
<dbReference type="RefSeq" id="WP_189015925.1">
    <property type="nucleotide sequence ID" value="NZ_BMHE01000031.1"/>
</dbReference>
<proteinExistence type="predicted"/>
<name>A0ABQ1F217_9BACL</name>
<gene>
    <name evidence="1" type="ORF">GCM10008018_48450</name>
</gene>
<organism evidence="1 2">
    <name type="scientific">Paenibacillus marchantiophytorum</name>
    <dbReference type="NCBI Taxonomy" id="1619310"/>
    <lineage>
        <taxon>Bacteria</taxon>
        <taxon>Bacillati</taxon>
        <taxon>Bacillota</taxon>
        <taxon>Bacilli</taxon>
        <taxon>Bacillales</taxon>
        <taxon>Paenibacillaceae</taxon>
        <taxon>Paenibacillus</taxon>
    </lineage>
</organism>
<reference evidence="2" key="1">
    <citation type="journal article" date="2019" name="Int. J. Syst. Evol. Microbiol.">
        <title>The Global Catalogue of Microorganisms (GCM) 10K type strain sequencing project: providing services to taxonomists for standard genome sequencing and annotation.</title>
        <authorList>
            <consortium name="The Broad Institute Genomics Platform"/>
            <consortium name="The Broad Institute Genome Sequencing Center for Infectious Disease"/>
            <person name="Wu L."/>
            <person name="Ma J."/>
        </authorList>
    </citation>
    <scope>NUCLEOTIDE SEQUENCE [LARGE SCALE GENOMIC DNA]</scope>
    <source>
        <strain evidence="2">CGMCC 1.15043</strain>
    </source>
</reference>